<reference evidence="1 2" key="1">
    <citation type="journal article" date="2019" name="Int. J. Syst. Evol. Microbiol.">
        <title>The Global Catalogue of Microorganisms (GCM) 10K type strain sequencing project: providing services to taxonomists for standard genome sequencing and annotation.</title>
        <authorList>
            <consortium name="The Broad Institute Genomics Platform"/>
            <consortium name="The Broad Institute Genome Sequencing Center for Infectious Disease"/>
            <person name="Wu L."/>
            <person name="Ma J."/>
        </authorList>
    </citation>
    <scope>NUCLEOTIDE SEQUENCE [LARGE SCALE GENOMIC DNA]</scope>
    <source>
        <strain evidence="1 2">JCM 3272</strain>
    </source>
</reference>
<accession>A0ABN3HB62</accession>
<sequence>MPAGVTAVIRVGLTTVNDVAAVPSKVTAVAPVNPVPVIVTAVPPVLGPELGLMLDTTGWVTALASAGAPLSCSAARPPGPAVASVNAPSTSAHSVMFGASAPKDDPRLPGCLRRTNTLITQIPRQYDPDSVSPPSW</sequence>
<evidence type="ECO:0000313" key="1">
    <source>
        <dbReference type="EMBL" id="GAA2374738.1"/>
    </source>
</evidence>
<protein>
    <submittedName>
        <fullName evidence="1">Uncharacterized protein</fullName>
    </submittedName>
</protein>
<name>A0ABN3HB62_9ACTN</name>
<proteinExistence type="predicted"/>
<gene>
    <name evidence="1" type="ORF">GCM10010170_078010</name>
</gene>
<evidence type="ECO:0000313" key="2">
    <source>
        <dbReference type="Proteomes" id="UP001501444"/>
    </source>
</evidence>
<dbReference type="Proteomes" id="UP001501444">
    <property type="component" value="Unassembled WGS sequence"/>
</dbReference>
<organism evidence="1 2">
    <name type="scientific">Dactylosporangium salmoneum</name>
    <dbReference type="NCBI Taxonomy" id="53361"/>
    <lineage>
        <taxon>Bacteria</taxon>
        <taxon>Bacillati</taxon>
        <taxon>Actinomycetota</taxon>
        <taxon>Actinomycetes</taxon>
        <taxon>Micromonosporales</taxon>
        <taxon>Micromonosporaceae</taxon>
        <taxon>Dactylosporangium</taxon>
    </lineage>
</organism>
<dbReference type="EMBL" id="BAAARV010000076">
    <property type="protein sequence ID" value="GAA2374738.1"/>
    <property type="molecule type" value="Genomic_DNA"/>
</dbReference>
<comment type="caution">
    <text evidence="1">The sequence shown here is derived from an EMBL/GenBank/DDBJ whole genome shotgun (WGS) entry which is preliminary data.</text>
</comment>
<keyword evidence="2" id="KW-1185">Reference proteome</keyword>